<dbReference type="InterPro" id="IPR003812">
    <property type="entry name" value="Fido"/>
</dbReference>
<dbReference type="Proteomes" id="UP000654075">
    <property type="component" value="Unassembled WGS sequence"/>
</dbReference>
<feature type="domain" description="Fido" evidence="3">
    <location>
        <begin position="71"/>
        <end position="210"/>
    </location>
</feature>
<evidence type="ECO:0000313" key="4">
    <source>
        <dbReference type="EMBL" id="CAE8615974.1"/>
    </source>
</evidence>
<dbReference type="Pfam" id="PF02661">
    <property type="entry name" value="Fic"/>
    <property type="match status" value="1"/>
</dbReference>
<accession>A0A813FU02</accession>
<dbReference type="SUPFAM" id="SSF57850">
    <property type="entry name" value="RING/U-box"/>
    <property type="match status" value="1"/>
</dbReference>
<dbReference type="PANTHER" id="PTHR13504">
    <property type="entry name" value="FIDO DOMAIN-CONTAINING PROTEIN DDB_G0283145"/>
    <property type="match status" value="1"/>
</dbReference>
<evidence type="ECO:0000256" key="2">
    <source>
        <dbReference type="PIRSR" id="PIRSR640198-2"/>
    </source>
</evidence>
<organism evidence="4 5">
    <name type="scientific">Polarella glacialis</name>
    <name type="common">Dinoflagellate</name>
    <dbReference type="NCBI Taxonomy" id="89957"/>
    <lineage>
        <taxon>Eukaryota</taxon>
        <taxon>Sar</taxon>
        <taxon>Alveolata</taxon>
        <taxon>Dinophyceae</taxon>
        <taxon>Suessiales</taxon>
        <taxon>Suessiaceae</taxon>
        <taxon>Polarella</taxon>
    </lineage>
</organism>
<protein>
    <recommendedName>
        <fullName evidence="3">Fido domain-containing protein</fullName>
    </recommendedName>
</protein>
<dbReference type="InterPro" id="IPR040198">
    <property type="entry name" value="Fido_containing"/>
</dbReference>
<evidence type="ECO:0000313" key="5">
    <source>
        <dbReference type="Proteomes" id="UP000654075"/>
    </source>
</evidence>
<dbReference type="InterPro" id="IPR036597">
    <property type="entry name" value="Fido-like_dom_sf"/>
</dbReference>
<reference evidence="4" key="1">
    <citation type="submission" date="2021-02" db="EMBL/GenBank/DDBJ databases">
        <authorList>
            <person name="Dougan E. K."/>
            <person name="Rhodes N."/>
            <person name="Thang M."/>
            <person name="Chan C."/>
        </authorList>
    </citation>
    <scope>NUCLEOTIDE SEQUENCE</scope>
</reference>
<keyword evidence="5" id="KW-1185">Reference proteome</keyword>
<dbReference type="AlphaFoldDB" id="A0A813FU02"/>
<name>A0A813FU02_POLGL</name>
<keyword evidence="2" id="KW-0067">ATP-binding</keyword>
<dbReference type="Gene3D" id="1.10.3290.10">
    <property type="entry name" value="Fido-like domain"/>
    <property type="match status" value="1"/>
</dbReference>
<dbReference type="OrthoDB" id="19545at2759"/>
<dbReference type="PROSITE" id="PS51459">
    <property type="entry name" value="FIDO"/>
    <property type="match status" value="1"/>
</dbReference>
<evidence type="ECO:0000259" key="3">
    <source>
        <dbReference type="PROSITE" id="PS51459"/>
    </source>
</evidence>
<dbReference type="EMBL" id="CAJNNV010025761">
    <property type="protein sequence ID" value="CAE8615974.1"/>
    <property type="molecule type" value="Genomic_DNA"/>
</dbReference>
<sequence>MEHGQFIVSQAWFMTSRRAWAACRVRRCQKFAEHQLSLQAVAIFRHVRSLGNTAVAGHAKALGLILTKPRLCAFDLSQVHLQLGLASAGQLRTRPVQVGRRVIFPSPELVPQAMEQYLFALHILMARSDWHVCDKAAWVAYHLVRIHPFADGNGRMSRLLANWVLFCSGVPFTLVIGAGAERSGYLRSLCEGDTLPEEESHRPLGAFLRKALQAAWAEANSFRMSCCIICLQACTLPPIPSSTTCCNSRYHGACLQQWLQTQVGALVSTVPC</sequence>
<comment type="caution">
    <text evidence="4">The sequence shown here is derived from an EMBL/GenBank/DDBJ whole genome shotgun (WGS) entry which is preliminary data.</text>
</comment>
<dbReference type="SUPFAM" id="SSF140931">
    <property type="entry name" value="Fic-like"/>
    <property type="match status" value="1"/>
</dbReference>
<evidence type="ECO:0000256" key="1">
    <source>
        <dbReference type="PIRSR" id="PIRSR640198-1"/>
    </source>
</evidence>
<dbReference type="PANTHER" id="PTHR13504:SF38">
    <property type="entry name" value="FIDO DOMAIN-CONTAINING PROTEIN"/>
    <property type="match status" value="1"/>
</dbReference>
<feature type="active site" evidence="1">
    <location>
        <position position="147"/>
    </location>
</feature>
<proteinExistence type="predicted"/>
<dbReference type="GO" id="GO:0005524">
    <property type="term" value="F:ATP binding"/>
    <property type="evidence" value="ECO:0007669"/>
    <property type="project" value="UniProtKB-KW"/>
</dbReference>
<feature type="binding site" evidence="2">
    <location>
        <begin position="151"/>
        <end position="158"/>
    </location>
    <ligand>
        <name>ATP</name>
        <dbReference type="ChEBI" id="CHEBI:30616"/>
    </ligand>
</feature>
<gene>
    <name evidence="4" type="ORF">PGLA1383_LOCUS33693</name>
</gene>
<keyword evidence="2" id="KW-0547">Nucleotide-binding</keyword>